<accession>A0AC61N971</accession>
<dbReference type="EMBL" id="CP066744">
    <property type="protein sequence ID" value="QQK08363.1"/>
    <property type="molecule type" value="Genomic_DNA"/>
</dbReference>
<evidence type="ECO:0000313" key="1">
    <source>
        <dbReference type="EMBL" id="QQK08363.1"/>
    </source>
</evidence>
<dbReference type="Proteomes" id="UP000595814">
    <property type="component" value="Chromosome"/>
</dbReference>
<evidence type="ECO:0000313" key="2">
    <source>
        <dbReference type="Proteomes" id="UP000595814"/>
    </source>
</evidence>
<gene>
    <name evidence="1" type="ORF">JFY71_02125</name>
</gene>
<protein>
    <submittedName>
        <fullName evidence="1">GNAT family N-acetyltransferase</fullName>
    </submittedName>
</protein>
<organism evidence="1 2">
    <name type="scientific">Miniphocaeibacter halophilus</name>
    <dbReference type="NCBI Taxonomy" id="2931922"/>
    <lineage>
        <taxon>Bacteria</taxon>
        <taxon>Bacillati</taxon>
        <taxon>Bacillota</taxon>
        <taxon>Tissierellia</taxon>
        <taxon>Tissierellales</taxon>
        <taxon>Peptoniphilaceae</taxon>
        <taxon>Miniphocaeibacter</taxon>
    </lineage>
</organism>
<name>A0AC61N971_9FIRM</name>
<proteinExistence type="predicted"/>
<reference evidence="1 2" key="1">
    <citation type="journal article" date="2022" name="Int. J. Syst. Evol. Microbiol.">
        <title>Miniphocaeibacter halophilus sp. nov., an ammonium-tolerant acetate-producing bacterium isolated from a biogas system.</title>
        <authorList>
            <person name="Schnurer A."/>
            <person name="Singh A."/>
            <person name="Bi S."/>
            <person name="Qiao W."/>
            <person name="Westerholm M."/>
        </authorList>
    </citation>
    <scope>NUCLEOTIDE SEQUENCE [LARGE SCALE GENOMIC DNA]</scope>
    <source>
        <strain evidence="1 2">AMB_01</strain>
    </source>
</reference>
<keyword evidence="2" id="KW-1185">Reference proteome</keyword>
<sequence>MKEFNLRQASREDTPIIFELIKDLAVYEKMLDEVVATEELLEDHIFNKKRVEVLIAEEDNKPIGFCLFFYNFSTFVGRSGIYLEDIYIKPEYRSNGYGKIIFKELAKIAVERNCGRMEWVCLDWNKSAIEFYKKMGAVPMDEWTIYRLAGESLKEVAEKED</sequence>